<proteinExistence type="predicted"/>
<accession>A0ABD4RE76</accession>
<keyword evidence="1" id="KW-0489">Methyltransferase</keyword>
<name>A0ABD4RE76_9CLOT</name>
<dbReference type="Gene3D" id="3.40.50.150">
    <property type="entry name" value="Vaccinia Virus protein VP39"/>
    <property type="match status" value="1"/>
</dbReference>
<dbReference type="KEGG" id="cchv:BTM20_07525"/>
<reference evidence="1 2" key="1">
    <citation type="submission" date="2021-08" db="EMBL/GenBank/DDBJ databases">
        <title>Genome sequence analysis of Clostridium chauvoei strains of European origin and evaluation of typing options for outbreak investigations.</title>
        <authorList>
            <person name="Abdel-Glil M."/>
            <person name="Thomas P."/>
            <person name="Seyboldt C."/>
        </authorList>
    </citation>
    <scope>NUCLEOTIDE SEQUENCE [LARGE SCALE GENOMIC DNA]</scope>
    <source>
        <strain evidence="1 2">S0260-09</strain>
    </source>
</reference>
<dbReference type="SUPFAM" id="SSF53335">
    <property type="entry name" value="S-adenosyl-L-methionine-dependent methyltransferases"/>
    <property type="match status" value="1"/>
</dbReference>
<dbReference type="PANTHER" id="PTHR35276:SF1">
    <property type="entry name" value="TRNA (MNM(5)S(2)U34)-METHYLTRANSFERASE, CHLOROPLASTIC"/>
    <property type="match status" value="1"/>
</dbReference>
<keyword evidence="1" id="KW-0808">Transferase</keyword>
<dbReference type="Proteomes" id="UP000775179">
    <property type="component" value="Unassembled WGS sequence"/>
</dbReference>
<dbReference type="PANTHER" id="PTHR35276">
    <property type="entry name" value="S-ADENOSYL-L-METHIONINE-DEPENDENT METHYLTRANSFERASES SUPERFAMILY PROTEIN"/>
    <property type="match status" value="1"/>
</dbReference>
<dbReference type="InterPro" id="IPR029063">
    <property type="entry name" value="SAM-dependent_MTases_sf"/>
</dbReference>
<dbReference type="EMBL" id="JAIFTX010000001">
    <property type="protein sequence ID" value="MBX7289530.1"/>
    <property type="molecule type" value="Genomic_DNA"/>
</dbReference>
<dbReference type="RefSeq" id="WP_021875705.1">
    <property type="nucleotide sequence ID" value="NZ_CP018630.1"/>
</dbReference>
<organism evidence="1 2">
    <name type="scientific">Clostridium chauvoei</name>
    <dbReference type="NCBI Taxonomy" id="46867"/>
    <lineage>
        <taxon>Bacteria</taxon>
        <taxon>Bacillati</taxon>
        <taxon>Bacillota</taxon>
        <taxon>Clostridia</taxon>
        <taxon>Eubacteriales</taxon>
        <taxon>Clostridiaceae</taxon>
        <taxon>Clostridium</taxon>
    </lineage>
</organism>
<protein>
    <submittedName>
        <fullName evidence="1">Class I SAM-dependent methyltransferase</fullName>
    </submittedName>
</protein>
<sequence>MFKYVADISELSHHIIKTFLVNKKIAIDGTLGNGYDSDFLSKNFEKVYSFEIQKEPCDRYKETCLENVIVINDSHDKINEYILENVDCIMYNLGFLPGGDKNITTMHETSLKSIKTGLEILNSGGIMTICIYKGHDEGKKEETCILQYIKTLPKKYYGVMSHSFLNRSEMAPSLIVIEKK</sequence>
<dbReference type="Pfam" id="PF06962">
    <property type="entry name" value="rRNA_methylase"/>
    <property type="match status" value="1"/>
</dbReference>
<dbReference type="InterPro" id="IPR010719">
    <property type="entry name" value="MnmM_MeTrfase"/>
</dbReference>
<evidence type="ECO:0000313" key="2">
    <source>
        <dbReference type="Proteomes" id="UP000775179"/>
    </source>
</evidence>
<dbReference type="AlphaFoldDB" id="A0ABD4RE76"/>
<dbReference type="GO" id="GO:0008168">
    <property type="term" value="F:methyltransferase activity"/>
    <property type="evidence" value="ECO:0007669"/>
    <property type="project" value="UniProtKB-KW"/>
</dbReference>
<comment type="caution">
    <text evidence="1">The sequence shown here is derived from an EMBL/GenBank/DDBJ whole genome shotgun (WGS) entry which is preliminary data.</text>
</comment>
<evidence type="ECO:0000313" key="1">
    <source>
        <dbReference type="EMBL" id="MBX7289530.1"/>
    </source>
</evidence>
<gene>
    <name evidence="1" type="ORF">K4H94_00495</name>
</gene>
<dbReference type="GeneID" id="66301716"/>
<dbReference type="GO" id="GO:0032259">
    <property type="term" value="P:methylation"/>
    <property type="evidence" value="ECO:0007669"/>
    <property type="project" value="UniProtKB-KW"/>
</dbReference>